<evidence type="ECO:0000313" key="3">
    <source>
        <dbReference type="Proteomes" id="UP000671399"/>
    </source>
</evidence>
<keyword evidence="3" id="KW-1185">Reference proteome</keyword>
<dbReference type="Proteomes" id="UP000671399">
    <property type="component" value="Unassembled WGS sequence"/>
</dbReference>
<accession>A0ABS3VFK6</accession>
<gene>
    <name evidence="2" type="ORF">JQN83_26835</name>
</gene>
<name>A0ABS3VFK6_9ACTN</name>
<feature type="region of interest" description="Disordered" evidence="1">
    <location>
        <begin position="1"/>
        <end position="22"/>
    </location>
</feature>
<organism evidence="2 3">
    <name type="scientific">Micromonospora antibiotica</name>
    <dbReference type="NCBI Taxonomy" id="2807623"/>
    <lineage>
        <taxon>Bacteria</taxon>
        <taxon>Bacillati</taxon>
        <taxon>Actinomycetota</taxon>
        <taxon>Actinomycetes</taxon>
        <taxon>Micromonosporales</taxon>
        <taxon>Micromonosporaceae</taxon>
        <taxon>Micromonospora</taxon>
    </lineage>
</organism>
<evidence type="ECO:0000313" key="2">
    <source>
        <dbReference type="EMBL" id="MBO4164401.1"/>
    </source>
</evidence>
<comment type="caution">
    <text evidence="2">The sequence shown here is derived from an EMBL/GenBank/DDBJ whole genome shotgun (WGS) entry which is preliminary data.</text>
</comment>
<evidence type="ECO:0000256" key="1">
    <source>
        <dbReference type="SAM" id="MobiDB-lite"/>
    </source>
</evidence>
<dbReference type="RefSeq" id="WP_208569942.1">
    <property type="nucleotide sequence ID" value="NZ_JAGFWR010000024.1"/>
</dbReference>
<dbReference type="EMBL" id="JAGFWR010000024">
    <property type="protein sequence ID" value="MBO4164401.1"/>
    <property type="molecule type" value="Genomic_DNA"/>
</dbReference>
<protein>
    <submittedName>
        <fullName evidence="2">Uncharacterized protein</fullName>
    </submittedName>
</protein>
<feature type="compositionally biased region" description="Polar residues" evidence="1">
    <location>
        <begin position="1"/>
        <end position="13"/>
    </location>
</feature>
<sequence length="375" mass="40779">MGISTSAGQSMSPQARGRELARQGKQLWRQLASVKAVAAELISRNPDVPSIQAFRYAAGLSQDQAAMRYNEVTEHQTSLGGTTINAWETWARSRGAGSPPPFSSLLILAEAYGRGPLGVTVEDVSPGDLVAEAYERLPAEDQLSLRRWSGKPGPRSNRAFLSSIGMSDQQDADQLKVGPDFNLTVPTIGYANPEICVFSLPNSRPGNLLHLSWETFGFGIERLIRQIKNMGWRLDIDICFGVNEAGLTMATFLASAQFSRCAIGYLRCNKVRDSVTLAPTSFYPEVGGAPSILICDFEVKQADVVGFLASEIRRRYPQALLYFAVFGAMTKEVDLEVGSFDDLTGAQIMRAADFSAVFMAATMGPPGIEPPLELR</sequence>
<proteinExistence type="predicted"/>
<reference evidence="2 3" key="1">
    <citation type="submission" date="2021-03" db="EMBL/GenBank/DDBJ databases">
        <authorList>
            <person name="Lee D.-H."/>
        </authorList>
    </citation>
    <scope>NUCLEOTIDE SEQUENCE [LARGE SCALE GENOMIC DNA]</scope>
    <source>
        <strain evidence="2 3">MMS20-R2-23</strain>
    </source>
</reference>